<dbReference type="Pfam" id="PF00756">
    <property type="entry name" value="Esterase"/>
    <property type="match status" value="1"/>
</dbReference>
<reference evidence="2 3" key="1">
    <citation type="submission" date="2019-02" db="EMBL/GenBank/DDBJ databases">
        <title>Pedobacter sp. RP-1-13 sp. nov., isolated from Arctic soil.</title>
        <authorList>
            <person name="Dahal R.H."/>
        </authorList>
    </citation>
    <scope>NUCLEOTIDE SEQUENCE [LARGE SCALE GENOMIC DNA]</scope>
    <source>
        <strain evidence="2 3">RP-1-13</strain>
    </source>
</reference>
<evidence type="ECO:0000313" key="3">
    <source>
        <dbReference type="Proteomes" id="UP000292884"/>
    </source>
</evidence>
<dbReference type="AlphaFoldDB" id="A0A4R0MPY6"/>
<dbReference type="SUPFAM" id="SSF53474">
    <property type="entry name" value="alpha/beta-Hydrolases"/>
    <property type="match status" value="1"/>
</dbReference>
<feature type="chain" id="PRO_5020786558" evidence="1">
    <location>
        <begin position="22"/>
        <end position="270"/>
    </location>
</feature>
<dbReference type="Gene3D" id="3.40.50.1820">
    <property type="entry name" value="alpha/beta hydrolase"/>
    <property type="match status" value="1"/>
</dbReference>
<dbReference type="RefSeq" id="WP_131554661.1">
    <property type="nucleotide sequence ID" value="NZ_SJSK01000005.1"/>
</dbReference>
<evidence type="ECO:0000256" key="1">
    <source>
        <dbReference type="SAM" id="SignalP"/>
    </source>
</evidence>
<evidence type="ECO:0000313" key="2">
    <source>
        <dbReference type="EMBL" id="TCC88607.1"/>
    </source>
</evidence>
<dbReference type="EMBL" id="SJSK01000005">
    <property type="protein sequence ID" value="TCC88607.1"/>
    <property type="molecule type" value="Genomic_DNA"/>
</dbReference>
<dbReference type="InterPro" id="IPR029058">
    <property type="entry name" value="AB_hydrolase_fold"/>
</dbReference>
<comment type="caution">
    <text evidence="2">The sequence shown here is derived from an EMBL/GenBank/DDBJ whole genome shotgun (WGS) entry which is preliminary data.</text>
</comment>
<keyword evidence="3" id="KW-1185">Reference proteome</keyword>
<dbReference type="PANTHER" id="PTHR48098:SF1">
    <property type="entry name" value="DIACYLGLYCEROL ACYLTRANSFERASE_MYCOLYLTRANSFERASE AG85A"/>
    <property type="match status" value="1"/>
</dbReference>
<organism evidence="2 3">
    <name type="scientific">Pedobacter frigiditerrae</name>
    <dbReference type="NCBI Taxonomy" id="2530452"/>
    <lineage>
        <taxon>Bacteria</taxon>
        <taxon>Pseudomonadati</taxon>
        <taxon>Bacteroidota</taxon>
        <taxon>Sphingobacteriia</taxon>
        <taxon>Sphingobacteriales</taxon>
        <taxon>Sphingobacteriaceae</taxon>
        <taxon>Pedobacter</taxon>
    </lineage>
</organism>
<dbReference type="InterPro" id="IPR050583">
    <property type="entry name" value="Mycobacterial_A85_antigen"/>
</dbReference>
<dbReference type="PANTHER" id="PTHR48098">
    <property type="entry name" value="ENTEROCHELIN ESTERASE-RELATED"/>
    <property type="match status" value="1"/>
</dbReference>
<sequence>MKLRRVSIVACLLFMSGLLKAQDLLVMESKNLPLPDSVWVFKPSSYDRAKEYPLVYLLHGFSGNYKSWNKIIDCQQYANDYGFIIVCPDGLLDSWYLNSPVQKNKQYVSFFFDELYPSIKKRYAVKAQDIFISGLSMGGHGALSLFLARPELFKSAGSTSGVVDLSVGNSKNYKITALLGADLQQADSLWHRYSVLKKIENNAALKKPIIFDCGTEDKFHSANDALYEKCLELKIPATYTSQSGGHTATYWKNNVKTHFDFFSKQIMTKN</sequence>
<keyword evidence="1" id="KW-0732">Signal</keyword>
<dbReference type="Proteomes" id="UP000292884">
    <property type="component" value="Unassembled WGS sequence"/>
</dbReference>
<accession>A0A4R0MPY6</accession>
<name>A0A4R0MPY6_9SPHI</name>
<dbReference type="InterPro" id="IPR000801">
    <property type="entry name" value="Esterase-like"/>
</dbReference>
<dbReference type="GO" id="GO:0016747">
    <property type="term" value="F:acyltransferase activity, transferring groups other than amino-acyl groups"/>
    <property type="evidence" value="ECO:0007669"/>
    <property type="project" value="TreeGrafter"/>
</dbReference>
<dbReference type="OrthoDB" id="9803578at2"/>
<gene>
    <name evidence="2" type="ORF">EZ428_18380</name>
</gene>
<feature type="signal peptide" evidence="1">
    <location>
        <begin position="1"/>
        <end position="21"/>
    </location>
</feature>
<protein>
    <submittedName>
        <fullName evidence="2">Esterase</fullName>
    </submittedName>
</protein>
<proteinExistence type="predicted"/>